<comment type="similarity">
    <text evidence="1 4">Belongs to the glycosyl hydrolase 1 family.</text>
</comment>
<protein>
    <submittedName>
        <fullName evidence="6">6-phospho-beta-glucosidase gmuD</fullName>
        <ecNumber evidence="6">3.2.1.21</ecNumber>
        <ecNumber evidence="6">3.2.1.85</ecNumber>
    </submittedName>
</protein>
<evidence type="ECO:0000313" key="6">
    <source>
        <dbReference type="EMBL" id="CBA33396.1"/>
    </source>
</evidence>
<dbReference type="PANTHER" id="PTHR10353">
    <property type="entry name" value="GLYCOSYL HYDROLASE"/>
    <property type="match status" value="1"/>
</dbReference>
<dbReference type="GO" id="GO:0033920">
    <property type="term" value="F:6-phospho-beta-galactosidase activity"/>
    <property type="evidence" value="ECO:0007669"/>
    <property type="project" value="UniProtKB-EC"/>
</dbReference>
<dbReference type="FunFam" id="3.20.20.80:FF:000004">
    <property type="entry name" value="Beta-glucosidase 6-phospho-beta-glucosidase"/>
    <property type="match status" value="1"/>
</dbReference>
<dbReference type="EC" id="3.2.1.85" evidence="6"/>
<accession>C9XZL5</accession>
<dbReference type="SUPFAM" id="SSF51445">
    <property type="entry name" value="(Trans)glycosidases"/>
    <property type="match status" value="1"/>
</dbReference>
<feature type="compositionally biased region" description="Basic residues" evidence="5">
    <location>
        <begin position="1"/>
        <end position="12"/>
    </location>
</feature>
<reference evidence="6 7" key="1">
    <citation type="journal article" date="2010" name="J. Bacteriol.">
        <title>Complete Genome Sequence of Cronobacter turicensis LMG 23827, a foodborne pathogen causing deaths in neonates.</title>
        <authorList>
            <person name="Stephan R."/>
            <person name="Lehner A."/>
            <person name="Tischler P."/>
            <person name="Rattei T."/>
        </authorList>
    </citation>
    <scope>NUCLEOTIDE SEQUENCE [LARGE SCALE GENOMIC DNA]</scope>
    <source>
        <strain evidence="7">DSM 18703 / CCUG 55852 / LMG 23827 / z3032</strain>
    </source>
</reference>
<keyword evidence="3 6" id="KW-0326">Glycosidase</keyword>
<dbReference type="EMBL" id="FN543093">
    <property type="protein sequence ID" value="CBA33396.1"/>
    <property type="molecule type" value="Genomic_DNA"/>
</dbReference>
<organism evidence="6 7">
    <name type="scientific">Cronobacter turicensis (strain DSM 18703 / CCUG 55852 / LMG 23827 / z3032)</name>
    <dbReference type="NCBI Taxonomy" id="693216"/>
    <lineage>
        <taxon>Bacteria</taxon>
        <taxon>Pseudomonadati</taxon>
        <taxon>Pseudomonadota</taxon>
        <taxon>Gammaproteobacteria</taxon>
        <taxon>Enterobacterales</taxon>
        <taxon>Enterobacteriaceae</taxon>
        <taxon>Cronobacter</taxon>
    </lineage>
</organism>
<evidence type="ECO:0000256" key="3">
    <source>
        <dbReference type="ARBA" id="ARBA00023295"/>
    </source>
</evidence>
<dbReference type="HOGENOM" id="CLU_001859_0_1_6"/>
<dbReference type="PATRIC" id="fig|693216.3.peg.3211"/>
<dbReference type="GO" id="GO:0016052">
    <property type="term" value="P:carbohydrate catabolic process"/>
    <property type="evidence" value="ECO:0007669"/>
    <property type="project" value="TreeGrafter"/>
</dbReference>
<name>C9XZL5_CROTZ</name>
<dbReference type="AlphaFoldDB" id="C9XZL5"/>
<evidence type="ECO:0000256" key="2">
    <source>
        <dbReference type="ARBA" id="ARBA00022801"/>
    </source>
</evidence>
<keyword evidence="2 6" id="KW-0378">Hydrolase</keyword>
<dbReference type="KEGG" id="ctu:CTU_33910"/>
<proteinExistence type="inferred from homology"/>
<dbReference type="Gene3D" id="3.20.20.80">
    <property type="entry name" value="Glycosidases"/>
    <property type="match status" value="1"/>
</dbReference>
<evidence type="ECO:0000313" key="7">
    <source>
        <dbReference type="Proteomes" id="UP000002069"/>
    </source>
</evidence>
<dbReference type="InterPro" id="IPR017853">
    <property type="entry name" value="GH"/>
</dbReference>
<dbReference type="Proteomes" id="UP000002069">
    <property type="component" value="Chromosome"/>
</dbReference>
<sequence>MRHAARSRRRQKPPALKPRKTYEGRMSEKTLAIPQDFILGAASSAWQTEGWSGKKPGQDSWLDLWYQNDRHVWHDGYGPAGATDLINRYEEDVALMKQAGLTHYRTSINWSRFFTDYEKGIVDEEYAAYYDRFLDAIRAAGVEPMICLEHYELPGYLFETYGGWSSKKVVELFVRYAEKVFERYHQKVSRWFTFNEPIVVQTRVYLDALRWPYEQNTATWMQWNHHKTLATAKVVRLFREKGYAGSVGAILNPEVTYPRSRAPHDVNAAERYDLFYNRVFLDPLVKGMYPPELVQLLEEHGVAWEYSEEELAIIRDNTVDELGINLYYPHRVKAPSRAWHPQTPFHPAYYYEPFELPGRRMNTSRGWEIYPRIIYDMAMRLKNEYGNIPWFVAESGMGVENEAQFRNADGVIEDDYRIGFIGEHLYQTLLAREAGANCQGYMLWAFTDNVSPMNAFKNRYGLVEIDLERQRARRAKKSLHWYRRLRESRTLTLTIDDEWK</sequence>
<evidence type="ECO:0000256" key="1">
    <source>
        <dbReference type="ARBA" id="ARBA00010838"/>
    </source>
</evidence>
<reference evidence="7" key="2">
    <citation type="journal article" date="2011" name="J. Bacteriol.">
        <title>Complete genome sequence of Cronobacter turicensis LMG 23827, a food-borne pathogen causing deaths in neonates.</title>
        <authorList>
            <person name="Stephan R."/>
            <person name="Lehner A."/>
            <person name="Tischler P."/>
            <person name="Rattei T."/>
        </authorList>
    </citation>
    <scope>NUCLEOTIDE SEQUENCE [LARGE SCALE GENOMIC DNA]</scope>
    <source>
        <strain evidence="7">DSM 18703 / CCUG 55852 / LMG 23827 / z3032</strain>
    </source>
</reference>
<dbReference type="InterPro" id="IPR001360">
    <property type="entry name" value="Glyco_hydro_1"/>
</dbReference>
<feature type="region of interest" description="Disordered" evidence="5">
    <location>
        <begin position="1"/>
        <end position="24"/>
    </location>
</feature>
<dbReference type="Pfam" id="PF00232">
    <property type="entry name" value="Glyco_hydro_1"/>
    <property type="match status" value="1"/>
</dbReference>
<dbReference type="EC" id="3.2.1.21" evidence="6"/>
<keyword evidence="7" id="KW-1185">Reference proteome</keyword>
<evidence type="ECO:0000256" key="4">
    <source>
        <dbReference type="RuleBase" id="RU003690"/>
    </source>
</evidence>
<dbReference type="PRINTS" id="PR00131">
    <property type="entry name" value="GLHYDRLASE1"/>
</dbReference>
<dbReference type="PANTHER" id="PTHR10353:SF139">
    <property type="entry name" value="6-PHOSPHO-BETA-GLUCOSIDASE GMUD"/>
    <property type="match status" value="1"/>
</dbReference>
<dbReference type="GO" id="GO:0005829">
    <property type="term" value="C:cytosol"/>
    <property type="evidence" value="ECO:0007669"/>
    <property type="project" value="TreeGrafter"/>
</dbReference>
<gene>
    <name evidence="6" type="primary">gmuD</name>
    <name evidence="6" type="ordered locus">Ctu_33910</name>
</gene>
<dbReference type="GO" id="GO:0008422">
    <property type="term" value="F:beta-glucosidase activity"/>
    <property type="evidence" value="ECO:0007669"/>
    <property type="project" value="UniProtKB-EC"/>
</dbReference>
<evidence type="ECO:0000256" key="5">
    <source>
        <dbReference type="SAM" id="MobiDB-lite"/>
    </source>
</evidence>